<proteinExistence type="predicted"/>
<organism evidence="1 2">
    <name type="scientific">Cucumis sativus</name>
    <name type="common">Cucumber</name>
    <dbReference type="NCBI Taxonomy" id="3659"/>
    <lineage>
        <taxon>Eukaryota</taxon>
        <taxon>Viridiplantae</taxon>
        <taxon>Streptophyta</taxon>
        <taxon>Embryophyta</taxon>
        <taxon>Tracheophyta</taxon>
        <taxon>Spermatophyta</taxon>
        <taxon>Magnoliopsida</taxon>
        <taxon>eudicotyledons</taxon>
        <taxon>Gunneridae</taxon>
        <taxon>Pentapetalae</taxon>
        <taxon>rosids</taxon>
        <taxon>fabids</taxon>
        <taxon>Cucurbitales</taxon>
        <taxon>Cucurbitaceae</taxon>
        <taxon>Benincaseae</taxon>
        <taxon>Cucumis</taxon>
    </lineage>
</organism>
<gene>
    <name evidence="1" type="ORF">Csa_5G090880</name>
</gene>
<dbReference type="EMBL" id="CM002926">
    <property type="protein sequence ID" value="KGN49727.1"/>
    <property type="molecule type" value="Genomic_DNA"/>
</dbReference>
<name>A0A0A0KMT2_CUCSA</name>
<keyword evidence="2" id="KW-1185">Reference proteome</keyword>
<reference evidence="1 2" key="4">
    <citation type="journal article" date="2011" name="BMC Genomics">
        <title>RNA-Seq improves annotation of protein-coding genes in the cucumber genome.</title>
        <authorList>
            <person name="Li Z."/>
            <person name="Zhang Z."/>
            <person name="Yan P."/>
            <person name="Huang S."/>
            <person name="Fei Z."/>
            <person name="Lin K."/>
        </authorList>
    </citation>
    <scope>NUCLEOTIDE SEQUENCE [LARGE SCALE GENOMIC DNA]</scope>
    <source>
        <strain evidence="2">cv. 9930</strain>
    </source>
</reference>
<reference evidence="1 2" key="2">
    <citation type="journal article" date="2009" name="PLoS ONE">
        <title>An integrated genetic and cytogenetic map of the cucumber genome.</title>
        <authorList>
            <person name="Ren Y."/>
            <person name="Zhang Z."/>
            <person name="Liu J."/>
            <person name="Staub J.E."/>
            <person name="Han Y."/>
            <person name="Cheng Z."/>
            <person name="Li X."/>
            <person name="Lu J."/>
            <person name="Miao H."/>
            <person name="Kang H."/>
            <person name="Xie B."/>
            <person name="Gu X."/>
            <person name="Wang X."/>
            <person name="Du Y."/>
            <person name="Jin W."/>
            <person name="Huang S."/>
        </authorList>
    </citation>
    <scope>NUCLEOTIDE SEQUENCE [LARGE SCALE GENOMIC DNA]</scope>
    <source>
        <strain evidence="2">cv. 9930</strain>
    </source>
</reference>
<reference evidence="1 2" key="3">
    <citation type="journal article" date="2010" name="BMC Genomics">
        <title>Transcriptome sequencing and comparative analysis of cucumber flowers with different sex types.</title>
        <authorList>
            <person name="Guo S."/>
            <person name="Zheng Y."/>
            <person name="Joung J.G."/>
            <person name="Liu S."/>
            <person name="Zhang Z."/>
            <person name="Crasta O.R."/>
            <person name="Sobral B.W."/>
            <person name="Xu Y."/>
            <person name="Huang S."/>
            <person name="Fei Z."/>
        </authorList>
    </citation>
    <scope>NUCLEOTIDE SEQUENCE [LARGE SCALE GENOMIC DNA]</scope>
    <source>
        <strain evidence="2">cv. 9930</strain>
    </source>
</reference>
<dbReference type="AlphaFoldDB" id="A0A0A0KMT2"/>
<protein>
    <submittedName>
        <fullName evidence="1">Uncharacterized protein</fullName>
    </submittedName>
</protein>
<reference evidence="1 2" key="1">
    <citation type="journal article" date="2009" name="Nat. Genet.">
        <title>The genome of the cucumber, Cucumis sativus L.</title>
        <authorList>
            <person name="Huang S."/>
            <person name="Li R."/>
            <person name="Zhang Z."/>
            <person name="Li L."/>
            <person name="Gu X."/>
            <person name="Fan W."/>
            <person name="Lucas W.J."/>
            <person name="Wang X."/>
            <person name="Xie B."/>
            <person name="Ni P."/>
            <person name="Ren Y."/>
            <person name="Zhu H."/>
            <person name="Li J."/>
            <person name="Lin K."/>
            <person name="Jin W."/>
            <person name="Fei Z."/>
            <person name="Li G."/>
            <person name="Staub J."/>
            <person name="Kilian A."/>
            <person name="van der Vossen E.A."/>
            <person name="Wu Y."/>
            <person name="Guo J."/>
            <person name="He J."/>
            <person name="Jia Z."/>
            <person name="Ren Y."/>
            <person name="Tian G."/>
            <person name="Lu Y."/>
            <person name="Ruan J."/>
            <person name="Qian W."/>
            <person name="Wang M."/>
            <person name="Huang Q."/>
            <person name="Li B."/>
            <person name="Xuan Z."/>
            <person name="Cao J."/>
            <person name="Asan"/>
            <person name="Wu Z."/>
            <person name="Zhang J."/>
            <person name="Cai Q."/>
            <person name="Bai Y."/>
            <person name="Zhao B."/>
            <person name="Han Y."/>
            <person name="Li Y."/>
            <person name="Li X."/>
            <person name="Wang S."/>
            <person name="Shi Q."/>
            <person name="Liu S."/>
            <person name="Cho W.K."/>
            <person name="Kim J.Y."/>
            <person name="Xu Y."/>
            <person name="Heller-Uszynska K."/>
            <person name="Miao H."/>
            <person name="Cheng Z."/>
            <person name="Zhang S."/>
            <person name="Wu J."/>
            <person name="Yang Y."/>
            <person name="Kang H."/>
            <person name="Li M."/>
            <person name="Liang H."/>
            <person name="Ren X."/>
            <person name="Shi Z."/>
            <person name="Wen M."/>
            <person name="Jian M."/>
            <person name="Yang H."/>
            <person name="Zhang G."/>
            <person name="Yang Z."/>
            <person name="Chen R."/>
            <person name="Liu S."/>
            <person name="Li J."/>
            <person name="Ma L."/>
            <person name="Liu H."/>
            <person name="Zhou Y."/>
            <person name="Zhao J."/>
            <person name="Fang X."/>
            <person name="Li G."/>
            <person name="Fang L."/>
            <person name="Li Y."/>
            <person name="Liu D."/>
            <person name="Zheng H."/>
            <person name="Zhang Y."/>
            <person name="Qin N."/>
            <person name="Li Z."/>
            <person name="Yang G."/>
            <person name="Yang S."/>
            <person name="Bolund L."/>
            <person name="Kristiansen K."/>
            <person name="Zheng H."/>
            <person name="Li S."/>
            <person name="Zhang X."/>
            <person name="Yang H."/>
            <person name="Wang J."/>
            <person name="Sun R."/>
            <person name="Zhang B."/>
            <person name="Jiang S."/>
            <person name="Wang J."/>
            <person name="Du Y."/>
            <person name="Li S."/>
        </authorList>
    </citation>
    <scope>NUCLEOTIDE SEQUENCE [LARGE SCALE GENOMIC DNA]</scope>
    <source>
        <strain evidence="2">cv. 9930</strain>
    </source>
</reference>
<accession>A0A0A0KMT2</accession>
<dbReference type="Gramene" id="KGN49727">
    <property type="protein sequence ID" value="KGN49727"/>
    <property type="gene ID" value="Csa_5G090880"/>
</dbReference>
<sequence length="104" mass="11830">MVSSKSFFSVSEARPDLDLSRVGEARKEERILRKRIKERNEAQRILRPTEGPVPIGVNIETLNFYVTFQSHPLTLIASLTPLLSGLTNRHQSDLPVQKIDVKFT</sequence>
<evidence type="ECO:0000313" key="2">
    <source>
        <dbReference type="Proteomes" id="UP000029981"/>
    </source>
</evidence>
<evidence type="ECO:0000313" key="1">
    <source>
        <dbReference type="EMBL" id="KGN49727.1"/>
    </source>
</evidence>
<dbReference type="Proteomes" id="UP000029981">
    <property type="component" value="Chromosome 5"/>
</dbReference>